<dbReference type="AlphaFoldDB" id="A0A9P7AQY0"/>
<accession>A0A9P7AQY0</accession>
<evidence type="ECO:0000256" key="1">
    <source>
        <dbReference type="SAM" id="MobiDB-lite"/>
    </source>
</evidence>
<gene>
    <name evidence="2" type="ORF">HD556DRAFT_1442720</name>
</gene>
<evidence type="ECO:0000313" key="2">
    <source>
        <dbReference type="EMBL" id="KAG1794532.1"/>
    </source>
</evidence>
<sequence>MGRKRKSSLERQKARKESKDRHYFRHVGTEHMKSRRRWRKKRGANEATLNAFESLDLLWASTYTGSRTNTGCQDHVIAVLQDVDVQGWDLVRPVCEKELLEAWDLVRDVEVLVRSVANLEGPYSDQVQTECAQLLSRTQLWLAAEEQIIFLMDQGQEVLDEALYEEKLVWQ</sequence>
<feature type="compositionally biased region" description="Basic and acidic residues" evidence="1">
    <location>
        <begin position="7"/>
        <end position="21"/>
    </location>
</feature>
<dbReference type="Proteomes" id="UP000719766">
    <property type="component" value="Unassembled WGS sequence"/>
</dbReference>
<organism evidence="2 3">
    <name type="scientific">Suillus plorans</name>
    <dbReference type="NCBI Taxonomy" id="116603"/>
    <lineage>
        <taxon>Eukaryota</taxon>
        <taxon>Fungi</taxon>
        <taxon>Dikarya</taxon>
        <taxon>Basidiomycota</taxon>
        <taxon>Agaricomycotina</taxon>
        <taxon>Agaricomycetes</taxon>
        <taxon>Agaricomycetidae</taxon>
        <taxon>Boletales</taxon>
        <taxon>Suillineae</taxon>
        <taxon>Suillaceae</taxon>
        <taxon>Suillus</taxon>
    </lineage>
</organism>
<dbReference type="OrthoDB" id="2690122at2759"/>
<name>A0A9P7AQY0_9AGAM</name>
<proteinExistence type="predicted"/>
<protein>
    <submittedName>
        <fullName evidence="2">Uncharacterized protein</fullName>
    </submittedName>
</protein>
<reference evidence="2" key="1">
    <citation type="journal article" date="2020" name="New Phytol.">
        <title>Comparative genomics reveals dynamic genome evolution in host specialist ectomycorrhizal fungi.</title>
        <authorList>
            <person name="Lofgren L.A."/>
            <person name="Nguyen N.H."/>
            <person name="Vilgalys R."/>
            <person name="Ruytinx J."/>
            <person name="Liao H.L."/>
            <person name="Branco S."/>
            <person name="Kuo A."/>
            <person name="LaButti K."/>
            <person name="Lipzen A."/>
            <person name="Andreopoulos W."/>
            <person name="Pangilinan J."/>
            <person name="Riley R."/>
            <person name="Hundley H."/>
            <person name="Na H."/>
            <person name="Barry K."/>
            <person name="Grigoriev I.V."/>
            <person name="Stajich J.E."/>
            <person name="Kennedy P.G."/>
        </authorList>
    </citation>
    <scope>NUCLEOTIDE SEQUENCE</scope>
    <source>
        <strain evidence="2">S12</strain>
    </source>
</reference>
<dbReference type="RefSeq" id="XP_041160643.1">
    <property type="nucleotide sequence ID" value="XM_041306498.1"/>
</dbReference>
<evidence type="ECO:0000313" key="3">
    <source>
        <dbReference type="Proteomes" id="UP000719766"/>
    </source>
</evidence>
<keyword evidence="3" id="KW-1185">Reference proteome</keyword>
<comment type="caution">
    <text evidence="2">The sequence shown here is derived from an EMBL/GenBank/DDBJ whole genome shotgun (WGS) entry which is preliminary data.</text>
</comment>
<dbReference type="EMBL" id="JABBWE010000025">
    <property type="protein sequence ID" value="KAG1794532.1"/>
    <property type="molecule type" value="Genomic_DNA"/>
</dbReference>
<feature type="region of interest" description="Disordered" evidence="1">
    <location>
        <begin position="1"/>
        <end position="21"/>
    </location>
</feature>
<dbReference type="GeneID" id="64600262"/>